<dbReference type="SUPFAM" id="SSF82866">
    <property type="entry name" value="Multidrug efflux transporter AcrB transmembrane domain"/>
    <property type="match status" value="2"/>
</dbReference>
<sequence length="847" mass="90206">MVEFDHERLVERASDLITDRPGRVVLAFLLVTAVFAVGLSNVSTEAGTSQFASGIPAEEALSDVQREFGPSFEADTGSTQLIQRNRNVLSKQAMLRMLRTQDRLEEREDLRVASTSSAAAVVARTIDPSARTTEAQIRALERSTPSEVREAVRSNADNPAFTGSVSSDFNRKSASASATIGVVTHELPDGLSSGSAAGQGGTSPLTPIQQRVERVVASDTGDITVFGSGILADEFSKVIVDSLLIVTPAAVVFIVFFLVVAYRDLLDLLLGTATLLMAIVWTFGFLGLAGIPFNQMMIAVPPLLLAVGIDFGIHVVNRYREDLDALGVDGAMEATTRQLLVAFFIVTGTTVIGFLSNLVSDLEPIKDFGVVAAVGIVFTFLLFGVFLPAAKVWIDRRRDRIPIPTFSQKPLGAEGSRLSRVLSGGVSIARAAPTVFLAVVLVSSLAAGAYATGVDTSFSQEDFLPPEETPAYLESLPEPFAPADYSVVATLNFLDDNFESTNDGQVTVYVEGRMQRDTALEELHRMGESPPDSIVSEGRQAESTSIVTVVRSHAEEDEEFRQLVARNDADGNGIPDDNLGQVYDALLSSPAGAQAAQYLSDDRRSARVVYTTKASASQGEITDDARAMADRHRDDATATGNTVVFKAVSDLIFQSAVQSLAIALGLTVVFLLVVYRILEGYASLGLANTVPILVAVAGVAATMRLAGISFNAFTATILALTIGLGIDYSVHVTHRFVDERREHGLFVSLDRTVRGTGGALAGSMLTTTTGIGVLVLAILTVLGQFGVLTALSILYSFLASLFVLPSALVVWDRTLGFDPDRPLPESKPSPDDGTEERAKSGDVAATD</sequence>
<keyword evidence="3 7" id="KW-0812">Transmembrane</keyword>
<dbReference type="AlphaFoldDB" id="A0A7D5KDM1"/>
<feature type="transmembrane region" description="Helical" evidence="7">
    <location>
        <begin position="297"/>
        <end position="317"/>
    </location>
</feature>
<protein>
    <submittedName>
        <fullName evidence="9">MMPL family transporter</fullName>
    </submittedName>
</protein>
<feature type="transmembrane region" description="Helical" evidence="7">
    <location>
        <begin position="427"/>
        <end position="451"/>
    </location>
</feature>
<evidence type="ECO:0000256" key="7">
    <source>
        <dbReference type="SAM" id="Phobius"/>
    </source>
</evidence>
<dbReference type="Pfam" id="PF03176">
    <property type="entry name" value="MMPL"/>
    <property type="match status" value="2"/>
</dbReference>
<feature type="domain" description="SSD" evidence="8">
    <location>
        <begin position="650"/>
        <end position="810"/>
    </location>
</feature>
<reference evidence="9 10" key="1">
    <citation type="submission" date="2020-07" db="EMBL/GenBank/DDBJ databases">
        <title>Gai3-2, isolated from salt lake.</title>
        <authorList>
            <person name="Cui H."/>
            <person name="Shi X."/>
        </authorList>
    </citation>
    <scope>NUCLEOTIDE SEQUENCE [LARGE SCALE GENOMIC DNA]</scope>
    <source>
        <strain evidence="9 10">Gai3-2</strain>
    </source>
</reference>
<evidence type="ECO:0000256" key="6">
    <source>
        <dbReference type="SAM" id="MobiDB-lite"/>
    </source>
</evidence>
<gene>
    <name evidence="9" type="ORF">HUG10_08000</name>
</gene>
<dbReference type="GeneID" id="56028767"/>
<evidence type="ECO:0000313" key="9">
    <source>
        <dbReference type="EMBL" id="QLG27497.1"/>
    </source>
</evidence>
<comment type="subcellular location">
    <subcellularLocation>
        <location evidence="1">Cell membrane</location>
        <topology evidence="1">Multi-pass membrane protein</topology>
    </subcellularLocation>
</comment>
<proteinExistence type="predicted"/>
<feature type="transmembrane region" description="Helical" evidence="7">
    <location>
        <begin position="712"/>
        <end position="737"/>
    </location>
</feature>
<name>A0A7D5KDM1_9EURY</name>
<dbReference type="Gene3D" id="1.20.1640.10">
    <property type="entry name" value="Multidrug efflux transporter AcrB transmembrane domain"/>
    <property type="match status" value="2"/>
</dbReference>
<feature type="transmembrane region" description="Helical" evidence="7">
    <location>
        <begin position="21"/>
        <end position="39"/>
    </location>
</feature>
<evidence type="ECO:0000256" key="4">
    <source>
        <dbReference type="ARBA" id="ARBA00022989"/>
    </source>
</evidence>
<dbReference type="GO" id="GO:0005886">
    <property type="term" value="C:plasma membrane"/>
    <property type="evidence" value="ECO:0007669"/>
    <property type="project" value="UniProtKB-SubCell"/>
</dbReference>
<evidence type="ECO:0000259" key="8">
    <source>
        <dbReference type="PROSITE" id="PS50156"/>
    </source>
</evidence>
<dbReference type="PROSITE" id="PS50156">
    <property type="entry name" value="SSD"/>
    <property type="match status" value="2"/>
</dbReference>
<dbReference type="InterPro" id="IPR050545">
    <property type="entry name" value="Mycobact_MmpL"/>
</dbReference>
<feature type="transmembrane region" description="Helical" evidence="7">
    <location>
        <begin position="656"/>
        <end position="678"/>
    </location>
</feature>
<dbReference type="PANTHER" id="PTHR33406">
    <property type="entry name" value="MEMBRANE PROTEIN MJ1562-RELATED"/>
    <property type="match status" value="1"/>
</dbReference>
<evidence type="ECO:0000256" key="2">
    <source>
        <dbReference type="ARBA" id="ARBA00022475"/>
    </source>
</evidence>
<feature type="region of interest" description="Disordered" evidence="6">
    <location>
        <begin position="818"/>
        <end position="847"/>
    </location>
</feature>
<dbReference type="InterPro" id="IPR004869">
    <property type="entry name" value="MMPL_dom"/>
</dbReference>
<feature type="transmembrane region" description="Helical" evidence="7">
    <location>
        <begin position="268"/>
        <end position="291"/>
    </location>
</feature>
<organism evidence="9 10">
    <name type="scientific">Halorarum halophilum</name>
    <dbReference type="NCBI Taxonomy" id="2743090"/>
    <lineage>
        <taxon>Archaea</taxon>
        <taxon>Methanobacteriati</taxon>
        <taxon>Methanobacteriota</taxon>
        <taxon>Stenosarchaea group</taxon>
        <taxon>Halobacteria</taxon>
        <taxon>Halobacteriales</taxon>
        <taxon>Haloferacaceae</taxon>
        <taxon>Halorarum</taxon>
    </lineage>
</organism>
<dbReference type="Proteomes" id="UP000509750">
    <property type="component" value="Chromosome"/>
</dbReference>
<evidence type="ECO:0000256" key="1">
    <source>
        <dbReference type="ARBA" id="ARBA00004651"/>
    </source>
</evidence>
<accession>A0A7D5KDM1</accession>
<feature type="transmembrane region" description="Helical" evidence="7">
    <location>
        <begin position="785"/>
        <end position="811"/>
    </location>
</feature>
<evidence type="ECO:0000256" key="5">
    <source>
        <dbReference type="ARBA" id="ARBA00023136"/>
    </source>
</evidence>
<dbReference type="EMBL" id="CP058529">
    <property type="protein sequence ID" value="QLG27497.1"/>
    <property type="molecule type" value="Genomic_DNA"/>
</dbReference>
<evidence type="ECO:0000256" key="3">
    <source>
        <dbReference type="ARBA" id="ARBA00022692"/>
    </source>
</evidence>
<keyword evidence="5 7" id="KW-0472">Membrane</keyword>
<dbReference type="OrthoDB" id="42357at2157"/>
<keyword evidence="2" id="KW-1003">Cell membrane</keyword>
<feature type="compositionally biased region" description="Basic and acidic residues" evidence="6">
    <location>
        <begin position="818"/>
        <end position="840"/>
    </location>
</feature>
<dbReference type="RefSeq" id="WP_179169072.1">
    <property type="nucleotide sequence ID" value="NZ_CP058529.1"/>
</dbReference>
<feature type="transmembrane region" description="Helical" evidence="7">
    <location>
        <begin position="758"/>
        <end position="779"/>
    </location>
</feature>
<keyword evidence="10" id="KW-1185">Reference proteome</keyword>
<feature type="transmembrane region" description="Helical" evidence="7">
    <location>
        <begin position="685"/>
        <end position="706"/>
    </location>
</feature>
<feature type="domain" description="SSD" evidence="8">
    <location>
        <begin position="269"/>
        <end position="393"/>
    </location>
</feature>
<dbReference type="InterPro" id="IPR000731">
    <property type="entry name" value="SSD"/>
</dbReference>
<dbReference type="PANTHER" id="PTHR33406:SF13">
    <property type="entry name" value="MEMBRANE PROTEIN YDFJ"/>
    <property type="match status" value="1"/>
</dbReference>
<feature type="transmembrane region" description="Helical" evidence="7">
    <location>
        <begin position="338"/>
        <end position="356"/>
    </location>
</feature>
<feature type="transmembrane region" description="Helical" evidence="7">
    <location>
        <begin position="243"/>
        <end position="261"/>
    </location>
</feature>
<dbReference type="KEGG" id="halg:HUG10_08000"/>
<feature type="transmembrane region" description="Helical" evidence="7">
    <location>
        <begin position="368"/>
        <end position="390"/>
    </location>
</feature>
<keyword evidence="4 7" id="KW-1133">Transmembrane helix</keyword>
<evidence type="ECO:0000313" key="10">
    <source>
        <dbReference type="Proteomes" id="UP000509750"/>
    </source>
</evidence>